<reference evidence="1 2" key="1">
    <citation type="submission" date="2015-01" db="EMBL/GenBank/DDBJ databases">
        <title>Rufibacter sp./DG31D/ whole genome sequencing.</title>
        <authorList>
            <person name="Kim M.K."/>
            <person name="Srinivasan S."/>
            <person name="Lee J.-J."/>
        </authorList>
    </citation>
    <scope>NUCLEOTIDE SEQUENCE [LARGE SCALE GENOMIC DNA]</scope>
    <source>
        <strain evidence="1 2">DG31D</strain>
    </source>
</reference>
<evidence type="ECO:0000313" key="1">
    <source>
        <dbReference type="EMBL" id="AKQ47705.1"/>
    </source>
</evidence>
<gene>
    <name evidence="1" type="ORF">TH63_13100</name>
</gene>
<dbReference type="KEGG" id="ruf:TH63_13100"/>
<dbReference type="EMBL" id="CP010777">
    <property type="protein sequence ID" value="AKQ47705.1"/>
    <property type="molecule type" value="Genomic_DNA"/>
</dbReference>
<organism evidence="1 2">
    <name type="scientific">Rufibacter radiotolerans</name>
    <dbReference type="NCBI Taxonomy" id="1379910"/>
    <lineage>
        <taxon>Bacteria</taxon>
        <taxon>Pseudomonadati</taxon>
        <taxon>Bacteroidota</taxon>
        <taxon>Cytophagia</taxon>
        <taxon>Cytophagales</taxon>
        <taxon>Hymenobacteraceae</taxon>
        <taxon>Rufibacter</taxon>
    </lineage>
</organism>
<dbReference type="PATRIC" id="fig|1379910.4.peg.2845"/>
<dbReference type="AlphaFoldDB" id="A0A0H4VP43"/>
<dbReference type="Proteomes" id="UP000036458">
    <property type="component" value="Chromosome"/>
</dbReference>
<keyword evidence="2" id="KW-1185">Reference proteome</keyword>
<accession>A0A0H4VP43</accession>
<sequence>MENAASSYPLVEKEIVPDLQFSTQDVLPDEASQKKRLHDLNRASLLGNGYHGKVEITFQVASGEVYRMQTTIWQADEDFTSLKSGASLPTKAILGVEFF</sequence>
<dbReference type="OrthoDB" id="982075at2"/>
<evidence type="ECO:0000313" key="2">
    <source>
        <dbReference type="Proteomes" id="UP000036458"/>
    </source>
</evidence>
<proteinExistence type="predicted"/>
<dbReference type="STRING" id="1379910.TH63_13100"/>
<protein>
    <submittedName>
        <fullName evidence="1">Uncharacterized protein</fullName>
    </submittedName>
</protein>
<name>A0A0H4VP43_9BACT</name>
<dbReference type="RefSeq" id="WP_076606657.1">
    <property type="nucleotide sequence ID" value="NZ_CP010777.1"/>
</dbReference>